<sequence length="327" mass="37376">ITKYYRRYIKTYSLTFFTNYYYLCFNNPHVVLLLLIARLPACVQFQHLPSQDRESSGPDSRDIKMYECSKGSFHCRTKVGASGSEVPRIKLSNGAEMPAIALGAYLGFDQNGIIRPREHNLRDVIVRAIDVGYRHFDTASIYETEAEVGQAVRLKIAEGAVHRHDIFITTKLWNTQHRRDQVVSSLKESLKKMGLSYVDLYLMHWPIGLNEDYSYSDADYMETWRGLEDAQWLGLTRSIGVSNFNQDQLQRVIVEGSIKPVALQIEQELVDFAQRQGIVVMGYSPFGSLVKRFGVKLPGPQIDDSTLVEIAKKFNKTTPQVVLRWLV</sequence>
<gene>
    <name evidence="3" type="ORF">LSINAPIS_LOCUS8559</name>
</gene>
<organism evidence="3 4">
    <name type="scientific">Leptidea sinapis</name>
    <dbReference type="NCBI Taxonomy" id="189913"/>
    <lineage>
        <taxon>Eukaryota</taxon>
        <taxon>Metazoa</taxon>
        <taxon>Ecdysozoa</taxon>
        <taxon>Arthropoda</taxon>
        <taxon>Hexapoda</taxon>
        <taxon>Insecta</taxon>
        <taxon>Pterygota</taxon>
        <taxon>Neoptera</taxon>
        <taxon>Endopterygota</taxon>
        <taxon>Lepidoptera</taxon>
        <taxon>Glossata</taxon>
        <taxon>Ditrysia</taxon>
        <taxon>Papilionoidea</taxon>
        <taxon>Pieridae</taxon>
        <taxon>Dismorphiinae</taxon>
        <taxon>Leptidea</taxon>
    </lineage>
</organism>
<dbReference type="PRINTS" id="PR00069">
    <property type="entry name" value="ALDKETRDTASE"/>
</dbReference>
<evidence type="ECO:0000259" key="2">
    <source>
        <dbReference type="Pfam" id="PF00248"/>
    </source>
</evidence>
<dbReference type="AlphaFoldDB" id="A0A5E4QHB7"/>
<feature type="domain" description="NADP-dependent oxidoreductase" evidence="2">
    <location>
        <begin position="117"/>
        <end position="327"/>
    </location>
</feature>
<dbReference type="InterPro" id="IPR036812">
    <property type="entry name" value="NAD(P)_OxRdtase_dom_sf"/>
</dbReference>
<reference evidence="3 4" key="1">
    <citation type="submission" date="2017-07" db="EMBL/GenBank/DDBJ databases">
        <authorList>
            <person name="Talla V."/>
            <person name="Backstrom N."/>
        </authorList>
    </citation>
    <scope>NUCLEOTIDE SEQUENCE [LARGE SCALE GENOMIC DNA]</scope>
</reference>
<evidence type="ECO:0000313" key="4">
    <source>
        <dbReference type="Proteomes" id="UP000324832"/>
    </source>
</evidence>
<dbReference type="GO" id="GO:0016491">
    <property type="term" value="F:oxidoreductase activity"/>
    <property type="evidence" value="ECO:0007669"/>
    <property type="project" value="InterPro"/>
</dbReference>
<accession>A0A5E4QHB7</accession>
<protein>
    <recommendedName>
        <fullName evidence="2">NADP-dependent oxidoreductase domain-containing protein</fullName>
    </recommendedName>
</protein>
<keyword evidence="1" id="KW-0472">Membrane</keyword>
<dbReference type="Pfam" id="PF00248">
    <property type="entry name" value="Aldo_ket_red"/>
    <property type="match status" value="1"/>
</dbReference>
<evidence type="ECO:0000313" key="3">
    <source>
        <dbReference type="EMBL" id="VVC97226.1"/>
    </source>
</evidence>
<dbReference type="Proteomes" id="UP000324832">
    <property type="component" value="Unassembled WGS sequence"/>
</dbReference>
<keyword evidence="1" id="KW-1133">Transmembrane helix</keyword>
<dbReference type="PROSITE" id="PS00062">
    <property type="entry name" value="ALDOKETO_REDUCTASE_2"/>
    <property type="match status" value="1"/>
</dbReference>
<evidence type="ECO:0000256" key="1">
    <source>
        <dbReference type="SAM" id="Phobius"/>
    </source>
</evidence>
<dbReference type="EMBL" id="FZQP02003090">
    <property type="protein sequence ID" value="VVC97226.1"/>
    <property type="molecule type" value="Genomic_DNA"/>
</dbReference>
<dbReference type="InterPro" id="IPR020471">
    <property type="entry name" value="AKR"/>
</dbReference>
<feature type="transmembrane region" description="Helical" evidence="1">
    <location>
        <begin position="20"/>
        <end position="41"/>
    </location>
</feature>
<keyword evidence="4" id="KW-1185">Reference proteome</keyword>
<proteinExistence type="predicted"/>
<dbReference type="Gene3D" id="3.20.20.100">
    <property type="entry name" value="NADP-dependent oxidoreductase domain"/>
    <property type="match status" value="1"/>
</dbReference>
<dbReference type="InterPro" id="IPR023210">
    <property type="entry name" value="NADP_OxRdtase_dom"/>
</dbReference>
<dbReference type="PANTHER" id="PTHR11732">
    <property type="entry name" value="ALDO/KETO REDUCTASE"/>
    <property type="match status" value="1"/>
</dbReference>
<dbReference type="InterPro" id="IPR018170">
    <property type="entry name" value="Aldo/ket_reductase_CS"/>
</dbReference>
<keyword evidence="1" id="KW-0812">Transmembrane</keyword>
<dbReference type="SUPFAM" id="SSF51430">
    <property type="entry name" value="NAD(P)-linked oxidoreductase"/>
    <property type="match status" value="1"/>
</dbReference>
<dbReference type="PROSITE" id="PS00798">
    <property type="entry name" value="ALDOKETO_REDUCTASE_1"/>
    <property type="match status" value="1"/>
</dbReference>
<name>A0A5E4QHB7_9NEOP</name>
<feature type="non-terminal residue" evidence="3">
    <location>
        <position position="1"/>
    </location>
</feature>